<gene>
    <name evidence="3" type="ORF">GCM10007415_18490</name>
</gene>
<dbReference type="RefSeq" id="WP_188505586.1">
    <property type="nucleotide sequence ID" value="NZ_BMER01000001.1"/>
</dbReference>
<name>A0A917HPX6_9SPHI</name>
<protein>
    <recommendedName>
        <fullName evidence="2">Haem-binding uptake Tiki superfamily ChaN domain-containing protein</fullName>
    </recommendedName>
</protein>
<organism evidence="3 4">
    <name type="scientific">Parapedobacter pyrenivorans</name>
    <dbReference type="NCBI Taxonomy" id="1305674"/>
    <lineage>
        <taxon>Bacteria</taxon>
        <taxon>Pseudomonadati</taxon>
        <taxon>Bacteroidota</taxon>
        <taxon>Sphingobacteriia</taxon>
        <taxon>Sphingobacteriales</taxon>
        <taxon>Sphingobacteriaceae</taxon>
        <taxon>Parapedobacter</taxon>
    </lineage>
</organism>
<feature type="signal peptide" evidence="1">
    <location>
        <begin position="1"/>
        <end position="19"/>
    </location>
</feature>
<dbReference type="InterPro" id="IPR016773">
    <property type="entry name" value="Fe3_uptake_reg_CjrA_prd"/>
</dbReference>
<evidence type="ECO:0000313" key="3">
    <source>
        <dbReference type="EMBL" id="GGG85462.1"/>
    </source>
</evidence>
<dbReference type="InterPro" id="IPR007314">
    <property type="entry name" value="Cofac_haem-bd_dom"/>
</dbReference>
<dbReference type="Proteomes" id="UP000660862">
    <property type="component" value="Unassembled WGS sequence"/>
</dbReference>
<proteinExistence type="predicted"/>
<dbReference type="EMBL" id="BMER01000001">
    <property type="protein sequence ID" value="GGG85462.1"/>
    <property type="molecule type" value="Genomic_DNA"/>
</dbReference>
<keyword evidence="4" id="KW-1185">Reference proteome</keyword>
<dbReference type="PIRSF" id="PIRSF020419">
    <property type="entry name" value="Fe_uptake_reg_CjrA_prd"/>
    <property type="match status" value="1"/>
</dbReference>
<dbReference type="SUPFAM" id="SSF159501">
    <property type="entry name" value="EreA/ChaN-like"/>
    <property type="match status" value="1"/>
</dbReference>
<feature type="chain" id="PRO_5037064763" description="Haem-binding uptake Tiki superfamily ChaN domain-containing protein" evidence="1">
    <location>
        <begin position="20"/>
        <end position="295"/>
    </location>
</feature>
<feature type="domain" description="Haem-binding uptake Tiki superfamily ChaN" evidence="2">
    <location>
        <begin position="44"/>
        <end position="246"/>
    </location>
</feature>
<dbReference type="Pfam" id="PF04187">
    <property type="entry name" value="Cofac_haem_bdg"/>
    <property type="match status" value="1"/>
</dbReference>
<dbReference type="Gene3D" id="3.40.50.11550">
    <property type="match status" value="1"/>
</dbReference>
<accession>A0A917HPX6</accession>
<keyword evidence="1" id="KW-0732">Signal</keyword>
<evidence type="ECO:0000259" key="2">
    <source>
        <dbReference type="Pfam" id="PF04187"/>
    </source>
</evidence>
<reference evidence="3" key="1">
    <citation type="journal article" date="2014" name="Int. J. Syst. Evol. Microbiol.">
        <title>Complete genome sequence of Corynebacterium casei LMG S-19264T (=DSM 44701T), isolated from a smear-ripened cheese.</title>
        <authorList>
            <consortium name="US DOE Joint Genome Institute (JGI-PGF)"/>
            <person name="Walter F."/>
            <person name="Albersmeier A."/>
            <person name="Kalinowski J."/>
            <person name="Ruckert C."/>
        </authorList>
    </citation>
    <scope>NUCLEOTIDE SEQUENCE</scope>
    <source>
        <strain evidence="3">CGMCC 1.12195</strain>
    </source>
</reference>
<comment type="caution">
    <text evidence="3">The sequence shown here is derived from an EMBL/GenBank/DDBJ whole genome shotgun (WGS) entry which is preliminary data.</text>
</comment>
<evidence type="ECO:0000313" key="4">
    <source>
        <dbReference type="Proteomes" id="UP000660862"/>
    </source>
</evidence>
<evidence type="ECO:0000256" key="1">
    <source>
        <dbReference type="SAM" id="SignalP"/>
    </source>
</evidence>
<dbReference type="AlphaFoldDB" id="A0A917HPX6"/>
<dbReference type="CDD" id="cd14727">
    <property type="entry name" value="ChanN-like"/>
    <property type="match status" value="1"/>
</dbReference>
<sequence length="295" mass="33422">MTKLILFCLAALSPLTVDAFQTDSTLYRIFDTRAHQEITLDELANTLDDIDVVFFGEEHNDSVAHILQYELLKAMNLRYDRVALSMEMFVSDDQLILDEYLAGLITERNLNKDAVLWNNYGDYRPLVEYAKAHGLTILAANAPSRYTNRVTREGLESLKALDKAAKSLLAPLPIDTLTGAYYEKFAGLMGGHEGMGNLKIYQSQNLWDATMAYRIGKLLRKKSVNKILHLNGRFHSDEQLGTVAHLRNYAPRVSVANISCFRYERIKLPDWTTLSHLGDFIILTDPGVSKTFNQK</sequence>
<reference evidence="3" key="2">
    <citation type="submission" date="2020-09" db="EMBL/GenBank/DDBJ databases">
        <authorList>
            <person name="Sun Q."/>
            <person name="Zhou Y."/>
        </authorList>
    </citation>
    <scope>NUCLEOTIDE SEQUENCE</scope>
    <source>
        <strain evidence="3">CGMCC 1.12195</strain>
    </source>
</reference>